<evidence type="ECO:0000313" key="5">
    <source>
        <dbReference type="Proteomes" id="UP000073923"/>
    </source>
</evidence>
<protein>
    <recommendedName>
        <fullName evidence="3">PilZ domain-containing protein</fullName>
    </recommendedName>
</protein>
<evidence type="ECO:0000313" key="4">
    <source>
        <dbReference type="EMBL" id="KTT99329.1"/>
    </source>
</evidence>
<dbReference type="InterPro" id="IPR009875">
    <property type="entry name" value="PilZ_domain"/>
</dbReference>
<keyword evidence="2" id="KW-0812">Transmembrane</keyword>
<dbReference type="GO" id="GO:0035438">
    <property type="term" value="F:cyclic-di-GMP binding"/>
    <property type="evidence" value="ECO:0007669"/>
    <property type="project" value="InterPro"/>
</dbReference>
<reference evidence="4 5" key="1">
    <citation type="journal article" date="2016" name="Front. Microbiol.">
        <title>Genomic Resource of Rice Seed Associated Bacteria.</title>
        <authorList>
            <person name="Midha S."/>
            <person name="Bansal K."/>
            <person name="Sharma S."/>
            <person name="Kumar N."/>
            <person name="Patil P.P."/>
            <person name="Chaudhry V."/>
            <person name="Patil P.B."/>
        </authorList>
    </citation>
    <scope>NUCLEOTIDE SEQUENCE [LARGE SCALE GENOMIC DNA]</scope>
    <source>
        <strain evidence="4 5">NS355</strain>
    </source>
</reference>
<evidence type="ECO:0000256" key="2">
    <source>
        <dbReference type="SAM" id="Phobius"/>
    </source>
</evidence>
<accession>A0A147IUK2</accession>
<dbReference type="AlphaFoldDB" id="A0A147IUK2"/>
<name>A0A147IUK2_9SPHN</name>
<dbReference type="EMBL" id="LDTF01000028">
    <property type="protein sequence ID" value="KTT99329.1"/>
    <property type="molecule type" value="Genomic_DNA"/>
</dbReference>
<dbReference type="PATRIC" id="fig|172044.3.peg.1130"/>
<comment type="caution">
    <text evidence="4">The sequence shown here is derived from an EMBL/GenBank/DDBJ whole genome shotgun (WGS) entry which is preliminary data.</text>
</comment>
<keyword evidence="2" id="KW-0472">Membrane</keyword>
<dbReference type="SUPFAM" id="SSF141371">
    <property type="entry name" value="PilZ domain-like"/>
    <property type="match status" value="1"/>
</dbReference>
<evidence type="ECO:0000256" key="1">
    <source>
        <dbReference type="SAM" id="MobiDB-lite"/>
    </source>
</evidence>
<feature type="compositionally biased region" description="Basic and acidic residues" evidence="1">
    <location>
        <begin position="1"/>
        <end position="12"/>
    </location>
</feature>
<keyword evidence="2" id="KW-1133">Transmembrane helix</keyword>
<dbReference type="Proteomes" id="UP000073923">
    <property type="component" value="Unassembled WGS sequence"/>
</dbReference>
<dbReference type="RefSeq" id="WP_058745036.1">
    <property type="nucleotide sequence ID" value="NZ_LDTF01000028.1"/>
</dbReference>
<dbReference type="Pfam" id="PF07238">
    <property type="entry name" value="PilZ"/>
    <property type="match status" value="1"/>
</dbReference>
<evidence type="ECO:0000259" key="3">
    <source>
        <dbReference type="Pfam" id="PF07238"/>
    </source>
</evidence>
<gene>
    <name evidence="4" type="ORF">NS355_06920</name>
</gene>
<sequence>MNALPKTDERRASPRVPLGRTGTIRLSGEPDSREVVISNLTRDGCRIEVTADFQAEDVVVIGVPSIGRVASRIVHRDERGYGCAFLEPLPKGGVTAAYTGNNVAMFPGQPSSTRQRRPERGNLAVGIGIVAAISLVGWAALAVVATQLL</sequence>
<feature type="transmembrane region" description="Helical" evidence="2">
    <location>
        <begin position="123"/>
        <end position="145"/>
    </location>
</feature>
<organism evidence="4 5">
    <name type="scientific">Sphingomonas yabuuchiae</name>
    <dbReference type="NCBI Taxonomy" id="172044"/>
    <lineage>
        <taxon>Bacteria</taxon>
        <taxon>Pseudomonadati</taxon>
        <taxon>Pseudomonadota</taxon>
        <taxon>Alphaproteobacteria</taxon>
        <taxon>Sphingomonadales</taxon>
        <taxon>Sphingomonadaceae</taxon>
        <taxon>Sphingomonas</taxon>
    </lineage>
</organism>
<feature type="region of interest" description="Disordered" evidence="1">
    <location>
        <begin position="1"/>
        <end position="23"/>
    </location>
</feature>
<proteinExistence type="predicted"/>
<feature type="domain" description="PilZ" evidence="3">
    <location>
        <begin position="9"/>
        <end position="88"/>
    </location>
</feature>